<feature type="transmembrane region" description="Helical" evidence="8">
    <location>
        <begin position="33"/>
        <end position="59"/>
    </location>
</feature>
<feature type="transmembrane region" description="Helical" evidence="8">
    <location>
        <begin position="71"/>
        <end position="91"/>
    </location>
</feature>
<dbReference type="Pfam" id="PF18916">
    <property type="entry name" value="Lycopene_cyc"/>
    <property type="match status" value="1"/>
</dbReference>
<dbReference type="InterPro" id="IPR017825">
    <property type="entry name" value="Lycopene_cyclase_dom"/>
</dbReference>
<sequence length="116" mass="12688">MTYTLFNLFFLIPAAALLILARARTPGFSRTGFWVCLVGLVILTVIFDNLMIAAGLFFYANEHTLGIRLGLMPVEDLAYVVFTALALPALWELLGTGGDRASTPNSTTAHHDRKDS</sequence>
<organism evidence="10 11">
    <name type="scientific">Brevibacterium mcbrellneri ATCC 49030</name>
    <dbReference type="NCBI Taxonomy" id="585530"/>
    <lineage>
        <taxon>Bacteria</taxon>
        <taxon>Bacillati</taxon>
        <taxon>Actinomycetota</taxon>
        <taxon>Actinomycetes</taxon>
        <taxon>Micrococcales</taxon>
        <taxon>Brevibacteriaceae</taxon>
        <taxon>Brevibacterium</taxon>
    </lineage>
</organism>
<reference evidence="10 11" key="1">
    <citation type="submission" date="2010-04" db="EMBL/GenBank/DDBJ databases">
        <authorList>
            <person name="Qin X."/>
            <person name="Bachman B."/>
            <person name="Battles P."/>
            <person name="Bell A."/>
            <person name="Bess C."/>
            <person name="Bickham C."/>
            <person name="Chaboub L."/>
            <person name="Chen D."/>
            <person name="Coyle M."/>
            <person name="Deiros D.R."/>
            <person name="Dinh H."/>
            <person name="Forbes L."/>
            <person name="Fowler G."/>
            <person name="Francisco L."/>
            <person name="Fu Q."/>
            <person name="Gubbala S."/>
            <person name="Hale W."/>
            <person name="Han Y."/>
            <person name="Hemphill L."/>
            <person name="Highlander S.K."/>
            <person name="Hirani K."/>
            <person name="Hogues M."/>
            <person name="Jackson L."/>
            <person name="Jakkamsetti A."/>
            <person name="Javaid M."/>
            <person name="Jiang H."/>
            <person name="Korchina V."/>
            <person name="Kovar C."/>
            <person name="Lara F."/>
            <person name="Lee S."/>
            <person name="Mata R."/>
            <person name="Mathew T."/>
            <person name="Moen C."/>
            <person name="Morales K."/>
            <person name="Munidasa M."/>
            <person name="Nazareth L."/>
            <person name="Ngo R."/>
            <person name="Nguyen L."/>
            <person name="Okwuonu G."/>
            <person name="Ongeri F."/>
            <person name="Patil S."/>
            <person name="Petrosino J."/>
            <person name="Pham C."/>
            <person name="Pham P."/>
            <person name="Pu L.-L."/>
            <person name="Puazo M."/>
            <person name="Raj R."/>
            <person name="Reid J."/>
            <person name="Rouhana J."/>
            <person name="Saada N."/>
            <person name="Shang Y."/>
            <person name="Simmons D."/>
            <person name="Thornton R."/>
            <person name="Warren J."/>
            <person name="Weissenberger G."/>
            <person name="Zhang J."/>
            <person name="Zhang L."/>
            <person name="Zhou C."/>
            <person name="Zhu D."/>
            <person name="Muzny D."/>
            <person name="Worley K."/>
            <person name="Gibbs R."/>
        </authorList>
    </citation>
    <scope>NUCLEOTIDE SEQUENCE [LARGE SCALE GENOMIC DNA]</scope>
    <source>
        <strain evidence="10 11">ATCC 49030</strain>
    </source>
</reference>
<evidence type="ECO:0000256" key="2">
    <source>
        <dbReference type="ARBA" id="ARBA00004829"/>
    </source>
</evidence>
<evidence type="ECO:0000256" key="3">
    <source>
        <dbReference type="ARBA" id="ARBA00022692"/>
    </source>
</evidence>
<dbReference type="AlphaFoldDB" id="D4YLI6"/>
<dbReference type="GO" id="GO:0016020">
    <property type="term" value="C:membrane"/>
    <property type="evidence" value="ECO:0007669"/>
    <property type="project" value="UniProtKB-SubCell"/>
</dbReference>
<feature type="domain" description="Lycopene cyclase" evidence="9">
    <location>
        <begin position="2"/>
        <end position="93"/>
    </location>
</feature>
<evidence type="ECO:0000256" key="1">
    <source>
        <dbReference type="ARBA" id="ARBA00004141"/>
    </source>
</evidence>
<dbReference type="GO" id="GO:0045436">
    <property type="term" value="F:lycopene beta cyclase activity"/>
    <property type="evidence" value="ECO:0007669"/>
    <property type="project" value="UniProtKB-ARBA"/>
</dbReference>
<dbReference type="eggNOG" id="ENOG503334T">
    <property type="taxonomic scope" value="Bacteria"/>
</dbReference>
<dbReference type="RefSeq" id="WP_005882979.1">
    <property type="nucleotide sequence ID" value="NZ_ADNU01000022.1"/>
</dbReference>
<evidence type="ECO:0000256" key="8">
    <source>
        <dbReference type="SAM" id="Phobius"/>
    </source>
</evidence>
<comment type="pathway">
    <text evidence="2">Carotenoid biosynthesis.</text>
</comment>
<proteinExistence type="predicted"/>
<evidence type="ECO:0000313" key="10">
    <source>
        <dbReference type="EMBL" id="EFG47903.1"/>
    </source>
</evidence>
<dbReference type="GO" id="GO:0016117">
    <property type="term" value="P:carotenoid biosynthetic process"/>
    <property type="evidence" value="ECO:0007669"/>
    <property type="project" value="UniProtKB-KW"/>
</dbReference>
<name>D4YLI6_9MICO</name>
<comment type="subcellular location">
    <subcellularLocation>
        <location evidence="1">Membrane</location>
        <topology evidence="1">Multi-pass membrane protein</topology>
    </subcellularLocation>
</comment>
<evidence type="ECO:0000256" key="4">
    <source>
        <dbReference type="ARBA" id="ARBA00022746"/>
    </source>
</evidence>
<keyword evidence="11" id="KW-1185">Reference proteome</keyword>
<evidence type="ECO:0000256" key="7">
    <source>
        <dbReference type="ARBA" id="ARBA00023235"/>
    </source>
</evidence>
<comment type="caution">
    <text evidence="10">The sequence shown here is derived from an EMBL/GenBank/DDBJ whole genome shotgun (WGS) entry which is preliminary data.</text>
</comment>
<keyword evidence="6 8" id="KW-0472">Membrane</keyword>
<evidence type="ECO:0000313" key="11">
    <source>
        <dbReference type="Proteomes" id="UP000005714"/>
    </source>
</evidence>
<dbReference type="Proteomes" id="UP000005714">
    <property type="component" value="Unassembled WGS sequence"/>
</dbReference>
<gene>
    <name evidence="10" type="primary">lctB</name>
    <name evidence="10" type="ORF">HMPREF0183_0796</name>
</gene>
<accession>D4YLI6</accession>
<keyword evidence="3 8" id="KW-0812">Transmembrane</keyword>
<dbReference type="GO" id="GO:0016872">
    <property type="term" value="F:intramolecular lyase activity"/>
    <property type="evidence" value="ECO:0007669"/>
    <property type="project" value="InterPro"/>
</dbReference>
<protein>
    <submittedName>
        <fullName evidence="10">Lycopene cyclase domain protein</fullName>
    </submittedName>
</protein>
<keyword evidence="5 8" id="KW-1133">Transmembrane helix</keyword>
<keyword evidence="7" id="KW-0413">Isomerase</keyword>
<dbReference type="EMBL" id="ADNU01000022">
    <property type="protein sequence ID" value="EFG47903.1"/>
    <property type="molecule type" value="Genomic_DNA"/>
</dbReference>
<keyword evidence="4" id="KW-0125">Carotenoid biosynthesis</keyword>
<evidence type="ECO:0000256" key="6">
    <source>
        <dbReference type="ARBA" id="ARBA00023136"/>
    </source>
</evidence>
<dbReference type="NCBIfam" id="TIGR03462">
    <property type="entry name" value="CarR_dom_SF"/>
    <property type="match status" value="1"/>
</dbReference>
<dbReference type="STRING" id="585530.HMPREF0183_0796"/>
<dbReference type="OrthoDB" id="4411839at2"/>
<evidence type="ECO:0000259" key="9">
    <source>
        <dbReference type="Pfam" id="PF18916"/>
    </source>
</evidence>
<evidence type="ECO:0000256" key="5">
    <source>
        <dbReference type="ARBA" id="ARBA00022989"/>
    </source>
</evidence>